<proteinExistence type="predicted"/>
<protein>
    <recommendedName>
        <fullName evidence="3">DUF4365 domain-containing protein</fullName>
    </recommendedName>
</protein>
<comment type="caution">
    <text evidence="1">The sequence shown here is derived from an EMBL/GenBank/DDBJ whole genome shotgun (WGS) entry which is preliminary data.</text>
</comment>
<sequence>MGKLSNNKIERRAVEAIEAFANALDVPLKPNIPDGDKGISFDGDIEVFKDFSESVESLIGKVPVQVKGTLVEKFTTGPRKFRIDMEHLKNYLNSQGVLYFVVEIKKNGESKVFYKQLLPLEIYGVLQRYALKKRPKGKMVELRPLSETDLTSVCIKFMNETKKQPLMLIESKPFKREDYTSYELTSLTFNPSKGNIFEHDFTLYGVKEKLTVPLNHIRIDAVSTEILETIIIDGKPYVLNIEATKMDKRFELLIENSLKLTYTSDSTKFDFKLMKLHSLDAQLKVLPLVLKLLAGSSVEFVNLRLPFELSTTKKEQKLIKIYETIHHTFLQLKKVFQQLGVDVKLEFGDEANDINKFIHQINNFNKMMLDDNCSDVISDLPKIAKYIGFNIGEMRFILYYNPDEKPRFSNAFSDNFPNKQIYVKCNDVETPYTPYPIFNSTTLAYGCNVNIDVIKESFIHIDPFVNDEVANITNDFCLKCINAYDLSKNVDFLDLAEYIYEKYTGDTLTPEILYINQAQIKKRREGKLTETDIARLYEIKLEHGGHIDMNFCTSVLLESKAEAKISYGRLNKEEQENYKVYPIYKLYCDLYESEPVK</sequence>
<dbReference type="Proteomes" id="UP000194945">
    <property type="component" value="Unassembled WGS sequence"/>
</dbReference>
<evidence type="ECO:0000313" key="2">
    <source>
        <dbReference type="Proteomes" id="UP000194945"/>
    </source>
</evidence>
<evidence type="ECO:0008006" key="3">
    <source>
        <dbReference type="Google" id="ProtNLM"/>
    </source>
</evidence>
<dbReference type="AlphaFoldDB" id="A0A242Z0T6"/>
<organism evidence="1 2">
    <name type="scientific">Bacillus wiedmannii</name>
    <dbReference type="NCBI Taxonomy" id="1890302"/>
    <lineage>
        <taxon>Bacteria</taxon>
        <taxon>Bacillati</taxon>
        <taxon>Bacillota</taxon>
        <taxon>Bacilli</taxon>
        <taxon>Bacillales</taxon>
        <taxon>Bacillaceae</taxon>
        <taxon>Bacillus</taxon>
        <taxon>Bacillus cereus group</taxon>
    </lineage>
</organism>
<gene>
    <name evidence="1" type="ORF">BK730_22165</name>
</gene>
<accession>A0A242Z0T6</accession>
<dbReference type="RefSeq" id="WP_088093267.1">
    <property type="nucleotide sequence ID" value="NZ_JARMNH010000064.1"/>
</dbReference>
<name>A0A242Z0T6_9BACI</name>
<dbReference type="EMBL" id="NFDE01000059">
    <property type="protein sequence ID" value="OTX86079.1"/>
    <property type="molecule type" value="Genomic_DNA"/>
</dbReference>
<reference evidence="1 2" key="1">
    <citation type="submission" date="2016-10" db="EMBL/GenBank/DDBJ databases">
        <title>Comparative genomics of Bacillus thuringiensis reveals a path to pathogens against multiple invertebrate hosts.</title>
        <authorList>
            <person name="Zheng J."/>
            <person name="Gao Q."/>
            <person name="Liu H."/>
            <person name="Peng D."/>
            <person name="Ruan L."/>
            <person name="Sun M."/>
        </authorList>
    </citation>
    <scope>NUCLEOTIDE SEQUENCE [LARGE SCALE GENOMIC DNA]</scope>
    <source>
        <strain evidence="1">BGSC 4BK1</strain>
    </source>
</reference>
<evidence type="ECO:0000313" key="1">
    <source>
        <dbReference type="EMBL" id="OTX86079.1"/>
    </source>
</evidence>